<name>B0CUZ8_LACBS</name>
<dbReference type="KEGG" id="lbc:LACBIDRAFT_308883"/>
<dbReference type="RefSeq" id="XP_001875743.1">
    <property type="nucleotide sequence ID" value="XM_001875708.1"/>
</dbReference>
<keyword evidence="2" id="KW-1185">Reference proteome</keyword>
<dbReference type="Proteomes" id="UP000001194">
    <property type="component" value="Unassembled WGS sequence"/>
</dbReference>
<evidence type="ECO:0000313" key="1">
    <source>
        <dbReference type="EMBL" id="EDR13245.1"/>
    </source>
</evidence>
<gene>
    <name evidence="1" type="ORF">LACBIDRAFT_308883</name>
</gene>
<dbReference type="EMBL" id="DS547093">
    <property type="protein sequence ID" value="EDR13245.1"/>
    <property type="molecule type" value="Genomic_DNA"/>
</dbReference>
<accession>B0CUZ8</accession>
<sequence length="50" mass="6053">MKFVSLRNVFPPYHFWLDLENCRNIHWAFCKEGITTRSVFVTPHGYLFYA</sequence>
<dbReference type="InParanoid" id="B0CUZ8"/>
<protein>
    <submittedName>
        <fullName evidence="1">Predicted protein</fullName>
    </submittedName>
</protein>
<organism evidence="2">
    <name type="scientific">Laccaria bicolor (strain S238N-H82 / ATCC MYA-4686)</name>
    <name type="common">Bicoloured deceiver</name>
    <name type="synonym">Laccaria laccata var. bicolor</name>
    <dbReference type="NCBI Taxonomy" id="486041"/>
    <lineage>
        <taxon>Eukaryota</taxon>
        <taxon>Fungi</taxon>
        <taxon>Dikarya</taxon>
        <taxon>Basidiomycota</taxon>
        <taxon>Agaricomycotina</taxon>
        <taxon>Agaricomycetes</taxon>
        <taxon>Agaricomycetidae</taxon>
        <taxon>Agaricales</taxon>
        <taxon>Agaricineae</taxon>
        <taxon>Hydnangiaceae</taxon>
        <taxon>Laccaria</taxon>
    </lineage>
</organism>
<evidence type="ECO:0000313" key="2">
    <source>
        <dbReference type="Proteomes" id="UP000001194"/>
    </source>
</evidence>
<dbReference type="HOGENOM" id="CLU_3125286_0_0_1"/>
<dbReference type="GeneID" id="6071202"/>
<dbReference type="AlphaFoldDB" id="B0CUZ8"/>
<proteinExistence type="predicted"/>
<reference evidence="1 2" key="1">
    <citation type="journal article" date="2008" name="Nature">
        <title>The genome of Laccaria bicolor provides insights into mycorrhizal symbiosis.</title>
        <authorList>
            <person name="Martin F."/>
            <person name="Aerts A."/>
            <person name="Ahren D."/>
            <person name="Brun A."/>
            <person name="Danchin E.G.J."/>
            <person name="Duchaussoy F."/>
            <person name="Gibon J."/>
            <person name="Kohler A."/>
            <person name="Lindquist E."/>
            <person name="Pereda V."/>
            <person name="Salamov A."/>
            <person name="Shapiro H.J."/>
            <person name="Wuyts J."/>
            <person name="Blaudez D."/>
            <person name="Buee M."/>
            <person name="Brokstein P."/>
            <person name="Canbaeck B."/>
            <person name="Cohen D."/>
            <person name="Courty P.E."/>
            <person name="Coutinho P.M."/>
            <person name="Delaruelle C."/>
            <person name="Detter J.C."/>
            <person name="Deveau A."/>
            <person name="DiFazio S."/>
            <person name="Duplessis S."/>
            <person name="Fraissinet-Tachet L."/>
            <person name="Lucic E."/>
            <person name="Frey-Klett P."/>
            <person name="Fourrey C."/>
            <person name="Feussner I."/>
            <person name="Gay G."/>
            <person name="Grimwood J."/>
            <person name="Hoegger P.J."/>
            <person name="Jain P."/>
            <person name="Kilaru S."/>
            <person name="Labbe J."/>
            <person name="Lin Y.C."/>
            <person name="Legue V."/>
            <person name="Le Tacon F."/>
            <person name="Marmeisse R."/>
            <person name="Melayah D."/>
            <person name="Montanini B."/>
            <person name="Muratet M."/>
            <person name="Nehls U."/>
            <person name="Niculita-Hirzel H."/>
            <person name="Oudot-Le Secq M.P."/>
            <person name="Peter M."/>
            <person name="Quesneville H."/>
            <person name="Rajashekar B."/>
            <person name="Reich M."/>
            <person name="Rouhier N."/>
            <person name="Schmutz J."/>
            <person name="Yin T."/>
            <person name="Chalot M."/>
            <person name="Henrissat B."/>
            <person name="Kuees U."/>
            <person name="Lucas S."/>
            <person name="Van de Peer Y."/>
            <person name="Podila G.K."/>
            <person name="Polle A."/>
            <person name="Pukkila P.J."/>
            <person name="Richardson P.M."/>
            <person name="Rouze P."/>
            <person name="Sanders I.R."/>
            <person name="Stajich J.E."/>
            <person name="Tunlid A."/>
            <person name="Tuskan G."/>
            <person name="Grigoriev I.V."/>
        </authorList>
    </citation>
    <scope>NUCLEOTIDE SEQUENCE [LARGE SCALE GENOMIC DNA]</scope>
    <source>
        <strain evidence="2">S238N-H82 / ATCC MYA-4686</strain>
    </source>
</reference>